<dbReference type="EMBL" id="CP002859">
    <property type="protein sequence ID" value="AEI50254.1"/>
    <property type="molecule type" value="Genomic_DNA"/>
</dbReference>
<evidence type="ECO:0000313" key="3">
    <source>
        <dbReference type="Proteomes" id="UP000000493"/>
    </source>
</evidence>
<dbReference type="GO" id="GO:0016788">
    <property type="term" value="F:hydrolase activity, acting on ester bonds"/>
    <property type="evidence" value="ECO:0007669"/>
    <property type="project" value="InterPro"/>
</dbReference>
<organism evidence="2 3">
    <name type="scientific">Runella slithyformis (strain ATCC 29530 / DSM 19594 / LMG 11500 / NCIMB 11436 / LSU 4)</name>
    <dbReference type="NCBI Taxonomy" id="761193"/>
    <lineage>
        <taxon>Bacteria</taxon>
        <taxon>Pseudomonadati</taxon>
        <taxon>Bacteroidota</taxon>
        <taxon>Cytophagia</taxon>
        <taxon>Cytophagales</taxon>
        <taxon>Spirosomataceae</taxon>
        <taxon>Runella</taxon>
    </lineage>
</organism>
<gene>
    <name evidence="2" type="ordered locus">Runsl_3898</name>
</gene>
<reference evidence="3" key="1">
    <citation type="submission" date="2011-06" db="EMBL/GenBank/DDBJ databases">
        <title>The complete genome of chromosome of Runella slithyformis DSM 19594.</title>
        <authorList>
            <consortium name="US DOE Joint Genome Institute (JGI-PGF)"/>
            <person name="Lucas S."/>
            <person name="Han J."/>
            <person name="Lapidus A."/>
            <person name="Bruce D."/>
            <person name="Goodwin L."/>
            <person name="Pitluck S."/>
            <person name="Peters L."/>
            <person name="Kyrpides N."/>
            <person name="Mavromatis K."/>
            <person name="Ivanova N."/>
            <person name="Ovchinnikova G."/>
            <person name="Zhang X."/>
            <person name="Misra M."/>
            <person name="Detter J.C."/>
            <person name="Tapia R."/>
            <person name="Han C."/>
            <person name="Land M."/>
            <person name="Hauser L."/>
            <person name="Markowitz V."/>
            <person name="Cheng J.-F."/>
            <person name="Hugenholtz P."/>
            <person name="Woyke T."/>
            <person name="Wu D."/>
            <person name="Tindall B."/>
            <person name="Faehrich R."/>
            <person name="Brambilla E."/>
            <person name="Klenk H.-P."/>
            <person name="Eisen J.A."/>
        </authorList>
    </citation>
    <scope>NUCLEOTIDE SEQUENCE [LARGE SCALE GENOMIC DNA]</scope>
    <source>
        <strain evidence="3">ATCC 29530 / DSM 19594 / LMG 11500 / NCIMB 11436 / LSU 4</strain>
    </source>
</reference>
<dbReference type="GO" id="GO:0016070">
    <property type="term" value="P:RNA metabolic process"/>
    <property type="evidence" value="ECO:0007669"/>
    <property type="project" value="InterPro"/>
</dbReference>
<dbReference type="GO" id="GO:0005737">
    <property type="term" value="C:cytoplasm"/>
    <property type="evidence" value="ECO:0007669"/>
    <property type="project" value="InterPro"/>
</dbReference>
<keyword evidence="3" id="KW-1185">Reference proteome</keyword>
<dbReference type="RefSeq" id="WP_013929557.1">
    <property type="nucleotide sequence ID" value="NC_015703.1"/>
</dbReference>
<reference evidence="2 3" key="2">
    <citation type="journal article" date="2012" name="Stand. Genomic Sci.">
        <title>Complete genome sequence of the aquatic bacterium Runella slithyformis type strain (LSU 4(T)).</title>
        <authorList>
            <person name="Copeland A."/>
            <person name="Zhang X."/>
            <person name="Misra M."/>
            <person name="Lapidus A."/>
            <person name="Nolan M."/>
            <person name="Lucas S."/>
            <person name="Deshpande S."/>
            <person name="Cheng J.F."/>
            <person name="Tapia R."/>
            <person name="Goodwin L.A."/>
            <person name="Pitluck S."/>
            <person name="Liolios K."/>
            <person name="Pagani I."/>
            <person name="Ivanova N."/>
            <person name="Mikhailova N."/>
            <person name="Pati A."/>
            <person name="Chen A."/>
            <person name="Palaniappan K."/>
            <person name="Land M."/>
            <person name="Hauser L."/>
            <person name="Pan C."/>
            <person name="Jeffries C.D."/>
            <person name="Detter J.C."/>
            <person name="Brambilla E.M."/>
            <person name="Rohde M."/>
            <person name="Djao O.D."/>
            <person name="Goker M."/>
            <person name="Sikorski J."/>
            <person name="Tindall B.J."/>
            <person name="Woyke T."/>
            <person name="Bristow J."/>
            <person name="Eisen J.A."/>
            <person name="Markowitz V."/>
            <person name="Hugenholtz P."/>
            <person name="Kyrpides N.C."/>
            <person name="Klenk H.P."/>
            <person name="Mavromatis K."/>
        </authorList>
    </citation>
    <scope>NUCLEOTIDE SEQUENCE [LARGE SCALE GENOMIC DNA]</scope>
    <source>
        <strain evidence="3">ATCC 29530 / DSM 19594 / LMG 11500 / NCIMB 11436 / LSU 4</strain>
    </source>
</reference>
<sequence>MKKTLKTGYKTRSNWQQRNTKFFPSINLSGDWLQDAGFNIGQAVAVEISQGQLIIKAL</sequence>
<name>A0A7U3ZN50_RUNSL</name>
<accession>A0A7U3ZN50</accession>
<evidence type="ECO:0000259" key="1">
    <source>
        <dbReference type="Pfam" id="PF08845"/>
    </source>
</evidence>
<dbReference type="GO" id="GO:0003723">
    <property type="term" value="F:RNA binding"/>
    <property type="evidence" value="ECO:0007669"/>
    <property type="project" value="InterPro"/>
</dbReference>
<dbReference type="Proteomes" id="UP000000493">
    <property type="component" value="Chromosome"/>
</dbReference>
<feature type="domain" description="Toxin SymE-like" evidence="1">
    <location>
        <begin position="12"/>
        <end position="57"/>
    </location>
</feature>
<protein>
    <recommendedName>
        <fullName evidence="1">Toxin SymE-like domain-containing protein</fullName>
    </recommendedName>
</protein>
<dbReference type="AlphaFoldDB" id="A0A7U3ZN50"/>
<evidence type="ECO:0000313" key="2">
    <source>
        <dbReference type="EMBL" id="AEI50254.1"/>
    </source>
</evidence>
<proteinExistence type="predicted"/>
<dbReference type="KEGG" id="rsi:Runsl_3898"/>
<dbReference type="Pfam" id="PF08845">
    <property type="entry name" value="SymE_toxin"/>
    <property type="match status" value="1"/>
</dbReference>
<dbReference type="InterPro" id="IPR014944">
    <property type="entry name" value="Toxin_SymE-like"/>
</dbReference>